<gene>
    <name evidence="2" type="ORF">GRG538_LOCUS26175</name>
</gene>
<dbReference type="EMBL" id="CAJNYT010004518">
    <property type="protein sequence ID" value="CAF3667864.1"/>
    <property type="molecule type" value="Genomic_DNA"/>
</dbReference>
<proteinExistence type="predicted"/>
<comment type="caution">
    <text evidence="2">The sequence shown here is derived from an EMBL/GenBank/DDBJ whole genome shotgun (WGS) entry which is preliminary data.</text>
</comment>
<dbReference type="Proteomes" id="UP000663872">
    <property type="component" value="Unassembled WGS sequence"/>
</dbReference>
<evidence type="ECO:0000259" key="1">
    <source>
        <dbReference type="PROSITE" id="PS50181"/>
    </source>
</evidence>
<dbReference type="PROSITE" id="PS50181">
    <property type="entry name" value="FBOX"/>
    <property type="match status" value="1"/>
</dbReference>
<name>A0A818S555_9BILA</name>
<evidence type="ECO:0000313" key="3">
    <source>
        <dbReference type="Proteomes" id="UP000663872"/>
    </source>
</evidence>
<organism evidence="2 3">
    <name type="scientific">Rotaria socialis</name>
    <dbReference type="NCBI Taxonomy" id="392032"/>
    <lineage>
        <taxon>Eukaryota</taxon>
        <taxon>Metazoa</taxon>
        <taxon>Spiralia</taxon>
        <taxon>Gnathifera</taxon>
        <taxon>Rotifera</taxon>
        <taxon>Eurotatoria</taxon>
        <taxon>Bdelloidea</taxon>
        <taxon>Philodinida</taxon>
        <taxon>Philodinidae</taxon>
        <taxon>Rotaria</taxon>
    </lineage>
</organism>
<feature type="domain" description="F-box" evidence="1">
    <location>
        <begin position="5"/>
        <end position="52"/>
    </location>
</feature>
<accession>A0A818S555</accession>
<protein>
    <recommendedName>
        <fullName evidence="1">F-box domain-containing protein</fullName>
    </recommendedName>
</protein>
<dbReference type="InterPro" id="IPR001810">
    <property type="entry name" value="F-box_dom"/>
</dbReference>
<dbReference type="AlphaFoldDB" id="A0A818S555"/>
<sequence>MNSSIVNIMNLPDEILIIIWNKLSKIDVLYSFLNVNRRFDKLVRDKIYTRSIELIKNNCEDEDNCSLSDQILDRFCFDLLPQIHNIIEQFILESFSMERILYAGNYPQLCQLTLVNFAQELAIRVLADESYFAHIFKSQITHLVVLIDYTESRSYDDLRINVFQRIFSLLTTLTDLDFGQCSRSLHPVLTFNNSSADECFSSTIVNLRINVRTFDDCQCLLDGRLSQLRTFIVRIDFISNSKLSVNNTDILHLECFSLTSYNQTLDYDSHVVPLLRRMRYLQQLTLYAIVTNRSTFIDGIHLSNEILDHIPQLQTFNFNIITYTYANNQLYENIKCTFPNGKFSQVDFYLDQYPNGEARSHIYSLPYKMNVMHDISSNFPGGLFTNVHVIWLADIFCPFEHKFYDRIARSFPFLTELTVINYIPRNYKPLQEANNNNQVSSVIVFPHLTHLHICSANINVAEQFLVDNNTLLPRLIHLSILYRYIEEVTENFTCKATRRNCVNIKRLNFFFSTQFVHCEEFYLYFPCYK</sequence>
<reference evidence="2" key="1">
    <citation type="submission" date="2021-02" db="EMBL/GenBank/DDBJ databases">
        <authorList>
            <person name="Nowell W R."/>
        </authorList>
    </citation>
    <scope>NUCLEOTIDE SEQUENCE</scope>
</reference>
<evidence type="ECO:0000313" key="2">
    <source>
        <dbReference type="EMBL" id="CAF3667864.1"/>
    </source>
</evidence>